<evidence type="ECO:0000313" key="3">
    <source>
        <dbReference type="Proteomes" id="UP000298390"/>
    </source>
</evidence>
<sequence>MLKHSDREERDELLNSSSSSFELLDTEYKGSPKVAGAYKSSSRFARPLWQYALATLLLVALTDLAFLAYIARIFATEYFDAADLPLANPYIGLKELYELGRVEPDRIEPLLNRPRVATQVFRDEPDRAGSRGKHEVWNTVMGTLSPYDRHLLIDDTTRTIVQFRAMDFGMEECSLILRLPGPSDHVEGKDQPALSSTAPQLQICPLDIPRFLDVSAVTWNARPRCAAPPTAFTAAVGAELEVLPRFACAWGTYHSFEVGCAEGSSEECLVDVWSSHNQTWGLYMYQHQTI</sequence>
<gene>
    <name evidence="2" type="ORF">EVJ58_g7940</name>
</gene>
<reference evidence="2 3" key="1">
    <citation type="submission" date="2019-01" db="EMBL/GenBank/DDBJ databases">
        <title>Genome sequencing of the rare red list fungi Fomitopsis rosea.</title>
        <authorList>
            <person name="Buettner E."/>
            <person name="Kellner H."/>
        </authorList>
    </citation>
    <scope>NUCLEOTIDE SEQUENCE [LARGE SCALE GENOMIC DNA]</scope>
    <source>
        <strain evidence="2 3">DSM 105464</strain>
    </source>
</reference>
<organism evidence="2 3">
    <name type="scientific">Rhodofomes roseus</name>
    <dbReference type="NCBI Taxonomy" id="34475"/>
    <lineage>
        <taxon>Eukaryota</taxon>
        <taxon>Fungi</taxon>
        <taxon>Dikarya</taxon>
        <taxon>Basidiomycota</taxon>
        <taxon>Agaricomycotina</taxon>
        <taxon>Agaricomycetes</taxon>
        <taxon>Polyporales</taxon>
        <taxon>Rhodofomes</taxon>
    </lineage>
</organism>
<keyword evidence="1" id="KW-0472">Membrane</keyword>
<dbReference type="AlphaFoldDB" id="A0A4Y9Y2W0"/>
<proteinExistence type="predicted"/>
<comment type="caution">
    <text evidence="2">The sequence shown here is derived from an EMBL/GenBank/DDBJ whole genome shotgun (WGS) entry which is preliminary data.</text>
</comment>
<keyword evidence="1" id="KW-0812">Transmembrane</keyword>
<protein>
    <recommendedName>
        <fullName evidence="4">Ubiquitin 3 binding protein But2 C-terminal domain-containing protein</fullName>
    </recommendedName>
</protein>
<dbReference type="EMBL" id="SEKV01000549">
    <property type="protein sequence ID" value="TFY55927.1"/>
    <property type="molecule type" value="Genomic_DNA"/>
</dbReference>
<evidence type="ECO:0008006" key="4">
    <source>
        <dbReference type="Google" id="ProtNLM"/>
    </source>
</evidence>
<feature type="transmembrane region" description="Helical" evidence="1">
    <location>
        <begin position="48"/>
        <end position="71"/>
    </location>
</feature>
<evidence type="ECO:0000256" key="1">
    <source>
        <dbReference type="SAM" id="Phobius"/>
    </source>
</evidence>
<evidence type="ECO:0000313" key="2">
    <source>
        <dbReference type="EMBL" id="TFY55927.1"/>
    </source>
</evidence>
<accession>A0A4Y9Y2W0</accession>
<dbReference type="Proteomes" id="UP000298390">
    <property type="component" value="Unassembled WGS sequence"/>
</dbReference>
<name>A0A4Y9Y2W0_9APHY</name>
<keyword evidence="1" id="KW-1133">Transmembrane helix</keyword>